<dbReference type="InterPro" id="IPR050111">
    <property type="entry name" value="C-type_lectin/snaclec_domain"/>
</dbReference>
<dbReference type="SMART" id="SM00034">
    <property type="entry name" value="CLECT"/>
    <property type="match status" value="2"/>
</dbReference>
<organism evidence="1">
    <name type="scientific">Cyprideis torosa</name>
    <dbReference type="NCBI Taxonomy" id="163714"/>
    <lineage>
        <taxon>Eukaryota</taxon>
        <taxon>Metazoa</taxon>
        <taxon>Ecdysozoa</taxon>
        <taxon>Arthropoda</taxon>
        <taxon>Crustacea</taxon>
        <taxon>Oligostraca</taxon>
        <taxon>Ostracoda</taxon>
        <taxon>Podocopa</taxon>
        <taxon>Podocopida</taxon>
        <taxon>Cytherocopina</taxon>
        <taxon>Cytheroidea</taxon>
        <taxon>Cytherideidae</taxon>
        <taxon>Cyprideis</taxon>
    </lineage>
</organism>
<sequence length="289" mass="31596">MHSLLSGFVLALALVATIDGVLDLPSNKRPRIPVYEGQCDPPFTPVEGSHCYFLSYEQMQTNWLNAQLISGPWIGAIELGDSNEFVWASSNSPIEVPNWSPSRPNSPTFGDGVALDVANFFEWVDLSNGTELPILCEIPSNPPRVALKCPDGFFLLGGGSCYAVFDNQTMSMTWDNAQTFCGALAAGGRLAELETSEEIAFMKNHLTGNGYGCNGGTYWIGAEEIGNTNTYFWTSSGQVVAFYDWYQSEPNDGASGDAINLWCLHNLQWADALKSKEYSFICEAPPVEL</sequence>
<dbReference type="EMBL" id="OB661699">
    <property type="protein sequence ID" value="CAD7228773.1"/>
    <property type="molecule type" value="Genomic_DNA"/>
</dbReference>
<dbReference type="PANTHER" id="PTHR22803">
    <property type="entry name" value="MANNOSE, PHOSPHOLIPASE, LECTIN RECEPTOR RELATED"/>
    <property type="match status" value="1"/>
</dbReference>
<dbReference type="AlphaFoldDB" id="A0A7R8ZL70"/>
<dbReference type="PROSITE" id="PS50041">
    <property type="entry name" value="C_TYPE_LECTIN_2"/>
    <property type="match status" value="2"/>
</dbReference>
<dbReference type="InterPro" id="IPR016187">
    <property type="entry name" value="CTDL_fold"/>
</dbReference>
<dbReference type="OrthoDB" id="6132182at2759"/>
<accession>A0A7R8ZL70</accession>
<proteinExistence type="predicted"/>
<gene>
    <name evidence="1" type="ORF">CTOB1V02_LOCUS6651</name>
</gene>
<dbReference type="Gene3D" id="3.10.100.10">
    <property type="entry name" value="Mannose-Binding Protein A, subunit A"/>
    <property type="match status" value="2"/>
</dbReference>
<dbReference type="SUPFAM" id="SSF56436">
    <property type="entry name" value="C-type lectin-like"/>
    <property type="match status" value="2"/>
</dbReference>
<dbReference type="InterPro" id="IPR016186">
    <property type="entry name" value="C-type_lectin-like/link_sf"/>
</dbReference>
<protein>
    <submittedName>
        <fullName evidence="1">Uncharacterized protein</fullName>
    </submittedName>
</protein>
<dbReference type="Pfam" id="PF00059">
    <property type="entry name" value="Lectin_C"/>
    <property type="match status" value="1"/>
</dbReference>
<evidence type="ECO:0000313" key="1">
    <source>
        <dbReference type="EMBL" id="CAD7228773.1"/>
    </source>
</evidence>
<dbReference type="CDD" id="cd00037">
    <property type="entry name" value="CLECT"/>
    <property type="match status" value="2"/>
</dbReference>
<name>A0A7R8ZL70_9CRUS</name>
<dbReference type="InterPro" id="IPR001304">
    <property type="entry name" value="C-type_lectin-like"/>
</dbReference>
<reference evidence="1" key="1">
    <citation type="submission" date="2020-11" db="EMBL/GenBank/DDBJ databases">
        <authorList>
            <person name="Tran Van P."/>
        </authorList>
    </citation>
    <scope>NUCLEOTIDE SEQUENCE</scope>
</reference>